<sequence length="29" mass="3346">MHISFLELALIVNGFFLLGLWAGWRLRTA</sequence>
<dbReference type="KEGG" id="bfn:OI25_2917"/>
<proteinExistence type="predicted"/>
<name>A0AAU8TET8_9BURK</name>
<keyword evidence="1" id="KW-1133">Transmembrane helix</keyword>
<dbReference type="AlphaFoldDB" id="A0AAU8TET8"/>
<dbReference type="Proteomes" id="UP000032614">
    <property type="component" value="Chromosome 1"/>
</dbReference>
<keyword evidence="1" id="KW-0472">Membrane</keyword>
<feature type="transmembrane region" description="Helical" evidence="1">
    <location>
        <begin position="6"/>
        <end position="24"/>
    </location>
</feature>
<evidence type="ECO:0000313" key="2">
    <source>
        <dbReference type="EMBL" id="AJZ58820.1"/>
    </source>
</evidence>
<reference evidence="2 3" key="1">
    <citation type="journal article" date="2015" name="Genome Announc.">
        <title>Complete genome sequences for 59 burkholderia isolates, both pathogenic and near neighbor.</title>
        <authorList>
            <person name="Johnson S.L."/>
            <person name="Bishop-Lilly K.A."/>
            <person name="Ladner J.T."/>
            <person name="Daligault H.E."/>
            <person name="Davenport K.W."/>
            <person name="Jaissle J."/>
            <person name="Frey K.G."/>
            <person name="Koroleva G.I."/>
            <person name="Bruce D.C."/>
            <person name="Coyne S.R."/>
            <person name="Broomall S.M."/>
            <person name="Li P.E."/>
            <person name="Teshima H."/>
            <person name="Gibbons H.S."/>
            <person name="Palacios G.F."/>
            <person name="Rosenzweig C.N."/>
            <person name="Redden C.L."/>
            <person name="Xu Y."/>
            <person name="Minogue T.D."/>
            <person name="Chain P.S."/>
        </authorList>
    </citation>
    <scope>NUCLEOTIDE SEQUENCE [LARGE SCALE GENOMIC DNA]</scope>
    <source>
        <strain evidence="2 3">ATCC BAA-463</strain>
    </source>
</reference>
<accession>A0AAU8TET8</accession>
<dbReference type="EMBL" id="CP010026">
    <property type="protein sequence ID" value="AJZ58820.1"/>
    <property type="molecule type" value="Genomic_DNA"/>
</dbReference>
<keyword evidence="1" id="KW-0812">Transmembrane</keyword>
<gene>
    <name evidence="2" type="ORF">OI25_2917</name>
</gene>
<protein>
    <submittedName>
        <fullName evidence="2">Membrane protein</fullName>
    </submittedName>
</protein>
<evidence type="ECO:0000256" key="1">
    <source>
        <dbReference type="SAM" id="Phobius"/>
    </source>
</evidence>
<organism evidence="2 3">
    <name type="scientific">Paraburkholderia fungorum</name>
    <dbReference type="NCBI Taxonomy" id="134537"/>
    <lineage>
        <taxon>Bacteria</taxon>
        <taxon>Pseudomonadati</taxon>
        <taxon>Pseudomonadota</taxon>
        <taxon>Betaproteobacteria</taxon>
        <taxon>Burkholderiales</taxon>
        <taxon>Burkholderiaceae</taxon>
        <taxon>Paraburkholderia</taxon>
    </lineage>
</organism>
<evidence type="ECO:0000313" key="3">
    <source>
        <dbReference type="Proteomes" id="UP000032614"/>
    </source>
</evidence>